<name>A0A699X7X0_TANCI</name>
<accession>A0A699X7X0</accession>
<feature type="non-terminal residue" evidence="1">
    <location>
        <position position="92"/>
    </location>
</feature>
<comment type="caution">
    <text evidence="1">The sequence shown here is derived from an EMBL/GenBank/DDBJ whole genome shotgun (WGS) entry which is preliminary data.</text>
</comment>
<organism evidence="1">
    <name type="scientific">Tanacetum cinerariifolium</name>
    <name type="common">Dalmatian daisy</name>
    <name type="synonym">Chrysanthemum cinerariifolium</name>
    <dbReference type="NCBI Taxonomy" id="118510"/>
    <lineage>
        <taxon>Eukaryota</taxon>
        <taxon>Viridiplantae</taxon>
        <taxon>Streptophyta</taxon>
        <taxon>Embryophyta</taxon>
        <taxon>Tracheophyta</taxon>
        <taxon>Spermatophyta</taxon>
        <taxon>Magnoliopsida</taxon>
        <taxon>eudicotyledons</taxon>
        <taxon>Gunneridae</taxon>
        <taxon>Pentapetalae</taxon>
        <taxon>asterids</taxon>
        <taxon>campanulids</taxon>
        <taxon>Asterales</taxon>
        <taxon>Asteraceae</taxon>
        <taxon>Asteroideae</taxon>
        <taxon>Anthemideae</taxon>
        <taxon>Anthemidinae</taxon>
        <taxon>Tanacetum</taxon>
    </lineage>
</organism>
<evidence type="ECO:0000313" key="1">
    <source>
        <dbReference type="EMBL" id="GFD56202.1"/>
    </source>
</evidence>
<feature type="non-terminal residue" evidence="1">
    <location>
        <position position="1"/>
    </location>
</feature>
<protein>
    <submittedName>
        <fullName evidence="1">Uncharacterized protein</fullName>
    </submittedName>
</protein>
<dbReference type="AlphaFoldDB" id="A0A699X7X0"/>
<dbReference type="EMBL" id="BKCJ011826594">
    <property type="protein sequence ID" value="GFD56202.1"/>
    <property type="molecule type" value="Genomic_DNA"/>
</dbReference>
<proteinExistence type="predicted"/>
<sequence length="92" mass="9869">QEGRENIDHEAVGRCQNLADVLIDNGVEDDGARLVFFGSLVDLLDHRPGLLDAVDIGPGELVEGYVFKLRQQALTKRFGCDAGAVGDKESGS</sequence>
<reference evidence="1" key="1">
    <citation type="journal article" date="2019" name="Sci. Rep.">
        <title>Draft genome of Tanacetum cinerariifolium, the natural source of mosquito coil.</title>
        <authorList>
            <person name="Yamashiro T."/>
            <person name="Shiraishi A."/>
            <person name="Satake H."/>
            <person name="Nakayama K."/>
        </authorList>
    </citation>
    <scope>NUCLEOTIDE SEQUENCE</scope>
</reference>
<gene>
    <name evidence="1" type="ORF">Tci_928171</name>
</gene>